<keyword evidence="2" id="KW-1185">Reference proteome</keyword>
<dbReference type="KEGG" id="lrz:BJI69_08255"/>
<protein>
    <submittedName>
        <fullName evidence="1">Uncharacterized protein</fullName>
    </submittedName>
</protein>
<evidence type="ECO:0000313" key="1">
    <source>
        <dbReference type="EMBL" id="APG03898.1"/>
    </source>
</evidence>
<dbReference type="AlphaFoldDB" id="A0A0G9H2P9"/>
<evidence type="ECO:0000313" key="2">
    <source>
        <dbReference type="Proteomes" id="UP000182987"/>
    </source>
</evidence>
<dbReference type="RefSeq" id="WP_046969391.1">
    <property type="nucleotide sequence ID" value="NZ_CP017480.1"/>
</dbReference>
<organism evidence="1 2">
    <name type="scientific">Luteibacter rhizovicinus DSM 16549</name>
    <dbReference type="NCBI Taxonomy" id="1440763"/>
    <lineage>
        <taxon>Bacteria</taxon>
        <taxon>Pseudomonadati</taxon>
        <taxon>Pseudomonadota</taxon>
        <taxon>Gammaproteobacteria</taxon>
        <taxon>Lysobacterales</taxon>
        <taxon>Rhodanobacteraceae</taxon>
        <taxon>Luteibacter</taxon>
    </lineage>
</organism>
<accession>A0A0G9H2P9</accession>
<dbReference type="OrthoDB" id="8820484at2"/>
<gene>
    <name evidence="1" type="ORF">BJI69_08255</name>
</gene>
<dbReference type="PATRIC" id="fig|1440763.5.peg.4019"/>
<dbReference type="Proteomes" id="UP000182987">
    <property type="component" value="Chromosome"/>
</dbReference>
<sequence length="224" mass="25373">MDFMRILQSLEEFLYEIMGWLVFYPRALWRTLWHPVAVAVYTGEQLKQPREEQFTEMVSPPLMLILTIVLAHLIELGTRHGAPVIDTVLGRELFSSEQMVIATRSVVFCFFGLFGAMAMLRHQRQPTNRESLRHPFYIHCYLLAPFALGLAIASTIISFAKGDWILVGAALLILSCLWYAWAQIAIYARLLKLSWWRAMATAVVANSLATGVIVGLYLVVAGVR</sequence>
<proteinExistence type="predicted"/>
<dbReference type="EMBL" id="CP017480">
    <property type="protein sequence ID" value="APG03898.1"/>
    <property type="molecule type" value="Genomic_DNA"/>
</dbReference>
<name>A0A0G9H2P9_9GAMM</name>
<reference evidence="2" key="1">
    <citation type="submission" date="2016-09" db="EMBL/GenBank/DDBJ databases">
        <authorList>
            <person name="Lysoe E."/>
        </authorList>
    </citation>
    <scope>NUCLEOTIDE SEQUENCE [LARGE SCALE GENOMIC DNA]</scope>
    <source>
        <strain evidence="2">LJ96T</strain>
    </source>
</reference>